<reference evidence="4" key="1">
    <citation type="submission" date="2012-11" db="EMBL/GenBank/DDBJ databases">
        <title>Dependencies among metagenomic species, viruses, plasmids and units of genetic variation.</title>
        <authorList>
            <person name="Nielsen H.B."/>
            <person name="Almeida M."/>
            <person name="Juncker A.S."/>
            <person name="Rasmussen S."/>
            <person name="Li J."/>
            <person name="Sunagawa S."/>
            <person name="Plichta D."/>
            <person name="Gautier L."/>
            <person name="Le Chatelier E."/>
            <person name="Peletier E."/>
            <person name="Bonde I."/>
            <person name="Nielsen T."/>
            <person name="Manichanh C."/>
            <person name="Arumugam M."/>
            <person name="Batto J."/>
            <person name="Santos M.B.Q.D."/>
            <person name="Blom N."/>
            <person name="Borruel N."/>
            <person name="Burgdorf K.S."/>
            <person name="Boumezbeur F."/>
            <person name="Casellas F."/>
            <person name="Dore J."/>
            <person name="Guarner F."/>
            <person name="Hansen T."/>
            <person name="Hildebrand F."/>
            <person name="Kaas R.S."/>
            <person name="Kennedy S."/>
            <person name="Kristiansen K."/>
            <person name="Kultima J.R."/>
            <person name="Leonard P."/>
            <person name="Levenez F."/>
            <person name="Lund O."/>
            <person name="Moumen B."/>
            <person name="Le Paslier D."/>
            <person name="Pons N."/>
            <person name="Pedersen O."/>
            <person name="Prifti E."/>
            <person name="Qin J."/>
            <person name="Raes J."/>
            <person name="Tap J."/>
            <person name="Tims S."/>
            <person name="Ussery D.W."/>
            <person name="Yamada T."/>
            <person name="MetaHit consortium"/>
            <person name="Renault P."/>
            <person name="Sicheritz-Ponten T."/>
            <person name="Bork P."/>
            <person name="Wang J."/>
            <person name="Brunak S."/>
            <person name="Ehrlich S.D."/>
        </authorList>
    </citation>
    <scope>NUCLEOTIDE SEQUENCE [LARGE SCALE GENOMIC DNA]</scope>
</reference>
<evidence type="ECO:0000259" key="3">
    <source>
        <dbReference type="Pfam" id="PF00188"/>
    </source>
</evidence>
<dbReference type="InterPro" id="IPR014044">
    <property type="entry name" value="CAP_dom"/>
</dbReference>
<feature type="compositionally biased region" description="Low complexity" evidence="1">
    <location>
        <begin position="121"/>
        <end position="130"/>
    </location>
</feature>
<feature type="region of interest" description="Disordered" evidence="1">
    <location>
        <begin position="27"/>
        <end position="130"/>
    </location>
</feature>
<dbReference type="AlphaFoldDB" id="R7ANQ7"/>
<dbReference type="Pfam" id="PF00188">
    <property type="entry name" value="CAP"/>
    <property type="match status" value="1"/>
</dbReference>
<dbReference type="PANTHER" id="PTHR31157:SF1">
    <property type="entry name" value="SCP DOMAIN-CONTAINING PROTEIN"/>
    <property type="match status" value="1"/>
</dbReference>
<dbReference type="EMBL" id="CBHH010000044">
    <property type="protein sequence ID" value="CDD57164.1"/>
    <property type="molecule type" value="Genomic_DNA"/>
</dbReference>
<dbReference type="PANTHER" id="PTHR31157">
    <property type="entry name" value="SCP DOMAIN-CONTAINING PROTEIN"/>
    <property type="match status" value="1"/>
</dbReference>
<evidence type="ECO:0000256" key="1">
    <source>
        <dbReference type="SAM" id="MobiDB-lite"/>
    </source>
</evidence>
<evidence type="ECO:0000256" key="2">
    <source>
        <dbReference type="SAM" id="SignalP"/>
    </source>
</evidence>
<dbReference type="PROSITE" id="PS51257">
    <property type="entry name" value="PROKAR_LIPOPROTEIN"/>
    <property type="match status" value="1"/>
</dbReference>
<sequence>MRKTYRKTQIITAAILAAALALTGCAGKQPDSRSTQENGTQLQSRNQQNPAAHTETDNPGTDSAKQAQADSKTAPESAPAPDKETSAPVEQTPISKPSAPVSQPTQEVQVPVTNPVPSPTTAPTTAPTAAPTLATADSSQDIVSQANALSAANIAYYSEILELVNNIRAEAGVSPLTLDTTLCQAATVRAIEMDNTGVFSHTRPDGTDCWSVFKLYGITYRTCGENIAMGQRTPAQVVESWRNSPGHYANMVKAGFGKLGVGMSNSNRIYWVQMFTN</sequence>
<dbReference type="Gene3D" id="3.40.33.10">
    <property type="entry name" value="CAP"/>
    <property type="match status" value="1"/>
</dbReference>
<dbReference type="Proteomes" id="UP000018141">
    <property type="component" value="Unassembled WGS sequence"/>
</dbReference>
<gene>
    <name evidence="4" type="ORF">BN656_01457</name>
</gene>
<accession>R7ANQ7</accession>
<feature type="compositionally biased region" description="Polar residues" evidence="1">
    <location>
        <begin position="88"/>
        <end position="108"/>
    </location>
</feature>
<name>R7ANQ7_9FIRM</name>
<organism evidence="4 5">
    <name type="scientific">Bacteroides pectinophilus CAG:437</name>
    <dbReference type="NCBI Taxonomy" id="1263051"/>
    <lineage>
        <taxon>Bacteria</taxon>
        <taxon>Bacillati</taxon>
        <taxon>Bacillota</taxon>
        <taxon>Clostridia</taxon>
        <taxon>Eubacteriales</taxon>
    </lineage>
</organism>
<keyword evidence="2" id="KW-0732">Signal</keyword>
<protein>
    <recommendedName>
        <fullName evidence="3">SCP domain-containing protein</fullName>
    </recommendedName>
</protein>
<feature type="compositionally biased region" description="Polar residues" evidence="1">
    <location>
        <begin position="32"/>
        <end position="71"/>
    </location>
</feature>
<comment type="caution">
    <text evidence="4">The sequence shown here is derived from an EMBL/GenBank/DDBJ whole genome shotgun (WGS) entry which is preliminary data.</text>
</comment>
<feature type="signal peptide" evidence="2">
    <location>
        <begin position="1"/>
        <end position="28"/>
    </location>
</feature>
<evidence type="ECO:0000313" key="5">
    <source>
        <dbReference type="Proteomes" id="UP000018141"/>
    </source>
</evidence>
<dbReference type="SUPFAM" id="SSF55797">
    <property type="entry name" value="PR-1-like"/>
    <property type="match status" value="1"/>
</dbReference>
<dbReference type="InterPro" id="IPR035940">
    <property type="entry name" value="CAP_sf"/>
</dbReference>
<feature type="chain" id="PRO_5004427808" description="SCP domain-containing protein" evidence="2">
    <location>
        <begin position="29"/>
        <end position="277"/>
    </location>
</feature>
<dbReference type="CDD" id="cd05379">
    <property type="entry name" value="CAP_bacterial"/>
    <property type="match status" value="1"/>
</dbReference>
<proteinExistence type="predicted"/>
<evidence type="ECO:0000313" key="4">
    <source>
        <dbReference type="EMBL" id="CDD57164.1"/>
    </source>
</evidence>
<feature type="domain" description="SCP" evidence="3">
    <location>
        <begin position="161"/>
        <end position="275"/>
    </location>
</feature>